<evidence type="ECO:0000256" key="6">
    <source>
        <dbReference type="ARBA" id="ARBA00023295"/>
    </source>
</evidence>
<feature type="compositionally biased region" description="Polar residues" evidence="10">
    <location>
        <begin position="269"/>
        <end position="291"/>
    </location>
</feature>
<dbReference type="PROSITE" id="PS00108">
    <property type="entry name" value="PROTEIN_KINASE_ST"/>
    <property type="match status" value="1"/>
</dbReference>
<feature type="domain" description="Protein kinase" evidence="11">
    <location>
        <begin position="1062"/>
        <end position="1349"/>
    </location>
</feature>
<keyword evidence="5 9" id="KW-0067">ATP-binding</keyword>
<evidence type="ECO:0000256" key="7">
    <source>
        <dbReference type="ARBA" id="ARBA00037982"/>
    </source>
</evidence>
<dbReference type="PANTHER" id="PTHR11042">
    <property type="entry name" value="EUKARYOTIC TRANSLATION INITIATION FACTOR 2-ALPHA KINASE EIF2-ALPHA KINASE -RELATED"/>
    <property type="match status" value="1"/>
</dbReference>
<organism evidence="13 14">
    <name type="scientific">Pseudozyma hubeiensis (strain SY62)</name>
    <name type="common">Yeast</name>
    <dbReference type="NCBI Taxonomy" id="1305764"/>
    <lineage>
        <taxon>Eukaryota</taxon>
        <taxon>Fungi</taxon>
        <taxon>Dikarya</taxon>
        <taxon>Basidiomycota</taxon>
        <taxon>Ustilaginomycotina</taxon>
        <taxon>Ustilaginomycetes</taxon>
        <taxon>Ustilaginales</taxon>
        <taxon>Ustilaginaceae</taxon>
        <taxon>Pseudozyma</taxon>
    </lineage>
</organism>
<dbReference type="InterPro" id="IPR000719">
    <property type="entry name" value="Prot_kinase_dom"/>
</dbReference>
<feature type="region of interest" description="Disordered" evidence="10">
    <location>
        <begin position="555"/>
        <end position="655"/>
    </location>
</feature>
<protein>
    <submittedName>
        <fullName evidence="13">Likely protein kinase</fullName>
    </submittedName>
</protein>
<dbReference type="InterPro" id="IPR017853">
    <property type="entry name" value="GH"/>
</dbReference>
<evidence type="ECO:0000256" key="9">
    <source>
        <dbReference type="PROSITE-ProRule" id="PRU10141"/>
    </source>
</evidence>
<name>R9P9U5_PSEHS</name>
<dbReference type="InterPro" id="IPR011009">
    <property type="entry name" value="Kinase-like_dom_sf"/>
</dbReference>
<dbReference type="Gene3D" id="1.10.510.10">
    <property type="entry name" value="Transferase(Phosphotransferase) domain 1"/>
    <property type="match status" value="1"/>
</dbReference>
<feature type="region of interest" description="Disordered" evidence="10">
    <location>
        <begin position="1382"/>
        <end position="1416"/>
    </location>
</feature>
<dbReference type="Pfam" id="PF00069">
    <property type="entry name" value="Pkinase"/>
    <property type="match status" value="1"/>
</dbReference>
<dbReference type="GO" id="GO:0005634">
    <property type="term" value="C:nucleus"/>
    <property type="evidence" value="ECO:0007669"/>
    <property type="project" value="TreeGrafter"/>
</dbReference>
<feature type="compositionally biased region" description="Polar residues" evidence="10">
    <location>
        <begin position="1400"/>
        <end position="1409"/>
    </location>
</feature>
<keyword evidence="3 13" id="KW-0418">Kinase</keyword>
<dbReference type="PROSITE" id="PS51764">
    <property type="entry name" value="GH26"/>
    <property type="match status" value="1"/>
</dbReference>
<feature type="region of interest" description="Disordered" evidence="10">
    <location>
        <begin position="914"/>
        <end position="956"/>
    </location>
</feature>
<keyword evidence="6 8" id="KW-0326">Glycosidase</keyword>
<gene>
    <name evidence="13" type="ORF">PHSY_005718</name>
</gene>
<dbReference type="GO" id="GO:0110031">
    <property type="term" value="P:negative regulation of G2/MI transition of meiotic cell cycle"/>
    <property type="evidence" value="ECO:0007669"/>
    <property type="project" value="TreeGrafter"/>
</dbReference>
<dbReference type="RefSeq" id="XP_012191716.1">
    <property type="nucleotide sequence ID" value="XM_012336326.1"/>
</dbReference>
<feature type="compositionally biased region" description="Polar residues" evidence="10">
    <location>
        <begin position="342"/>
        <end position="361"/>
    </location>
</feature>
<evidence type="ECO:0000256" key="10">
    <source>
        <dbReference type="SAM" id="MobiDB-lite"/>
    </source>
</evidence>
<dbReference type="eggNOG" id="KOG0601">
    <property type="taxonomic scope" value="Eukaryota"/>
</dbReference>
<dbReference type="FunFam" id="1.10.510.10:FF:000811">
    <property type="entry name" value="Cyclin-dependent kinase WEE1"/>
    <property type="match status" value="1"/>
</dbReference>
<evidence type="ECO:0000256" key="1">
    <source>
        <dbReference type="ARBA" id="ARBA00022679"/>
    </source>
</evidence>
<dbReference type="InterPro" id="IPR022790">
    <property type="entry name" value="GH26_dom"/>
</dbReference>
<reference evidence="14" key="1">
    <citation type="journal article" date="2013" name="Genome Announc.">
        <title>Draft genome sequence of the basidiomycetous yeast-like fungus Pseudozyma hubeiensis SY62, which produces an abundant amount of the biosurfactant mannosylerythritol lipids.</title>
        <authorList>
            <person name="Konishi M."/>
            <person name="Hatada Y."/>
            <person name="Horiuchi J."/>
        </authorList>
    </citation>
    <scope>NUCLEOTIDE SEQUENCE [LARGE SCALE GENOMIC DNA]</scope>
    <source>
        <strain evidence="14">SY62</strain>
    </source>
</reference>
<feature type="region of interest" description="Disordered" evidence="10">
    <location>
        <begin position="402"/>
        <end position="429"/>
    </location>
</feature>
<dbReference type="SUPFAM" id="SSF56112">
    <property type="entry name" value="Protein kinase-like (PK-like)"/>
    <property type="match status" value="1"/>
</dbReference>
<dbReference type="GeneID" id="24110995"/>
<dbReference type="Gene3D" id="3.30.200.20">
    <property type="entry name" value="Phosphorylase Kinase, domain 1"/>
    <property type="match status" value="1"/>
</dbReference>
<feature type="active site" description="Nucleophile" evidence="8">
    <location>
        <position position="1929"/>
    </location>
</feature>
<evidence type="ECO:0000313" key="13">
    <source>
        <dbReference type="EMBL" id="GAC98129.1"/>
    </source>
</evidence>
<feature type="compositionally biased region" description="Polar residues" evidence="10">
    <location>
        <begin position="1020"/>
        <end position="1043"/>
    </location>
</feature>
<dbReference type="GO" id="GO:0005737">
    <property type="term" value="C:cytoplasm"/>
    <property type="evidence" value="ECO:0007669"/>
    <property type="project" value="TreeGrafter"/>
</dbReference>
<feature type="region of interest" description="Disordered" evidence="10">
    <location>
        <begin position="726"/>
        <end position="748"/>
    </location>
</feature>
<feature type="region of interest" description="Disordered" evidence="10">
    <location>
        <begin position="445"/>
        <end position="528"/>
    </location>
</feature>
<evidence type="ECO:0000256" key="5">
    <source>
        <dbReference type="ARBA" id="ARBA00022840"/>
    </source>
</evidence>
<dbReference type="GO" id="GO:0004713">
    <property type="term" value="F:protein tyrosine kinase activity"/>
    <property type="evidence" value="ECO:0007669"/>
    <property type="project" value="TreeGrafter"/>
</dbReference>
<dbReference type="PROSITE" id="PS50011">
    <property type="entry name" value="PROTEIN_KINASE_DOM"/>
    <property type="match status" value="1"/>
</dbReference>
<dbReference type="Proteomes" id="UP000014071">
    <property type="component" value="Unassembled WGS sequence"/>
</dbReference>
<evidence type="ECO:0000256" key="2">
    <source>
        <dbReference type="ARBA" id="ARBA00022741"/>
    </source>
</evidence>
<dbReference type="SUPFAM" id="SSF51445">
    <property type="entry name" value="(Trans)glycosidases"/>
    <property type="match status" value="1"/>
</dbReference>
<dbReference type="SMR" id="R9P9U5"/>
<keyword evidence="14" id="KW-1185">Reference proteome</keyword>
<feature type="domain" description="GH26" evidence="12">
    <location>
        <begin position="1698"/>
        <end position="2003"/>
    </location>
</feature>
<feature type="compositionally biased region" description="Basic and acidic residues" evidence="10">
    <location>
        <begin position="934"/>
        <end position="948"/>
    </location>
</feature>
<feature type="compositionally biased region" description="Low complexity" evidence="10">
    <location>
        <begin position="2031"/>
        <end position="2040"/>
    </location>
</feature>
<feature type="compositionally biased region" description="Basic and acidic residues" evidence="10">
    <location>
        <begin position="592"/>
        <end position="604"/>
    </location>
</feature>
<dbReference type="HOGENOM" id="CLU_001586_0_0_1"/>
<dbReference type="Gene3D" id="3.20.20.80">
    <property type="entry name" value="Glycosidases"/>
    <property type="match status" value="1"/>
</dbReference>
<dbReference type="EMBL" id="DF238815">
    <property type="protein sequence ID" value="GAC98129.1"/>
    <property type="molecule type" value="Genomic_DNA"/>
</dbReference>
<feature type="region of interest" description="Disordered" evidence="10">
    <location>
        <begin position="681"/>
        <end position="702"/>
    </location>
</feature>
<feature type="compositionally biased region" description="Acidic residues" evidence="10">
    <location>
        <begin position="210"/>
        <end position="224"/>
    </location>
</feature>
<feature type="compositionally biased region" description="Low complexity" evidence="10">
    <location>
        <begin position="606"/>
        <end position="617"/>
    </location>
</feature>
<dbReference type="PANTHER" id="PTHR11042:SF190">
    <property type="entry name" value="MITOSIS INHIBITOR PROTEIN KINASE MIK1"/>
    <property type="match status" value="1"/>
</dbReference>
<dbReference type="InterPro" id="IPR017441">
    <property type="entry name" value="Protein_kinase_ATP_BS"/>
</dbReference>
<feature type="region of interest" description="Disordered" evidence="10">
    <location>
        <begin position="2031"/>
        <end position="2052"/>
    </location>
</feature>
<feature type="compositionally biased region" description="Low complexity" evidence="10">
    <location>
        <begin position="445"/>
        <end position="455"/>
    </location>
</feature>
<dbReference type="GO" id="GO:0004553">
    <property type="term" value="F:hydrolase activity, hydrolyzing O-glycosyl compounds"/>
    <property type="evidence" value="ECO:0007669"/>
    <property type="project" value="InterPro"/>
</dbReference>
<comment type="similarity">
    <text evidence="7">Belongs to the protein kinase superfamily. Ser/Thr protein kinase family. GCN2 subfamily.</text>
</comment>
<feature type="compositionally biased region" description="Gly residues" evidence="10">
    <location>
        <begin position="2041"/>
        <end position="2051"/>
    </location>
</feature>
<dbReference type="STRING" id="1305764.R9P9U5"/>
<feature type="region of interest" description="Disordered" evidence="10">
    <location>
        <begin position="1013"/>
        <end position="1047"/>
    </location>
</feature>
<evidence type="ECO:0000256" key="4">
    <source>
        <dbReference type="ARBA" id="ARBA00022801"/>
    </source>
</evidence>
<sequence>MMDRTDDSFISPTKPTRSVHGIDLHLQTHSSMTPPPTFGAPVFHKSPFASWMDQLPSAPATDLRPQPVSIPRSHAFSSLAPLSKLSPTQESAAMEMSAQEDEQIVAFGSIKRTVPLQHLPSFASPPENVAAPLANTDHDMWHHRGISNGSGSDGSSASVSAGIELNSVAGPSSQPMLRAGSREDHDPTNTWPRPRTLFGSSDSHRRLNDVEMDIDSDQDQDDADAQAPASPSPLCEQPEFLDPASAFNLDLGEPMLQPGTRPTHRLCRNPSSSRSTHTLASVSSQSLSGATQRARPPRSRLPSSNGSSMHQLATPDRQRSTTSGNMDLDEEVQTTSYSAVHAMSSTQQRVPNRTRASSSAALQRPLTEFLTPRSASASAGLADKLPGVANLFEFATQPRPIIRSADRDADSTPLRDHRRRPANLSMSSFPTAKLFGDEIEAAAKSSSRAGSGVSKPDYAPPHALGLTSTPARRKSASARGLSSSSTPAYLETPQFATPHRLFGEHPSNTPADDSGVAFADGDQSVKSNRKRFGPFLASTAKDSPLSSSAIGSKVLEDLPSPSQNALRRHETSFHRDSPAPRPSSRAILHQFGPKERSSLMHETRFSNSSDNGSVESSPDPIPRVRSRTSNFSAASPARRAHERRITSESIDPTSQYLTPQNFRSVKPLAAAFMSTGLVSKRNRARENSEGADGASEAFPLPPKAPNFGQALGLREVVAAASAHASANADRVSNAMPDTPVKKATSTPLVPFPKFNPALRGQAGVNASTLGPSPLGAQSPAMESHVGHIITGSPFVPEEINSPTLNLMHLGVPNASTPAAMSARHTSAFSDLPRSRRFPNRDLPTLVTDDVTEDEGNLSDVVHSPSIQSGRIRDVQRLQRGKRSINTPTSSAAPAPARKMLSVDVGKAAGAPKALRVRSSGLGKRTMSRNASFNRDTRNGTDSSKEGGHDAPPPATPVTTTFLLPGEANVEPMTPRRNLKWFEAANILTTPSPSRRQTAHKLRAHRLELMQNRRKSRLSEETSTCQDTPQKSTAGASFGGTSHESTTDVRFRSNGHGHLETAFTIEVTLGQGEFSEVLKAVSKSTGYAYAVKRMKKAYMGPRDRLRRLEEVDILRTLSTSGKPHANIVSLFDAWEEQGHLHLQLELCPLGTLAFFLDEYGDQVGALDEPRVWKVLAELSSGVAYIHNHGILHLDLKPANVLITEHGTLKIGDFGMATRWPLVDAETTLRGARLDDEPHGHALDQVAEAWPSHHGLEREGDRVYLAPEVIFEGQYGKAADVFSLGLIMLEVAANVELPDNGDSWQRLRHDDLSEVDLSEISGPMLRVLERLLCSDPEQRASIEEIVELPTLACVRTIMSRGLLASEMDQLPEFTDGMSTSGSLAAMADSSSLHSMPSELSSRTLGLSDSETGSSAAELSEADSSLGLCGMSSCMSAQTSISTSMSSISSRHAVIRVRGALIQEPEEEFMREVLGADPIEQRFVGIKDVGATRWTGERLPLAAVQPLQESSTRVTTREGKAPEPTSHTFAYQPSLPTSFVAEVYQCHAPFGEMQCGGPRDQSFGIRWPCLNPESVHHRLTLCEARFLRLLPAVAASRSCACFSCVDPQKDPNLFLPAIPPPLRFVLPFLVPSLHHKPLLLHPHDQTSIRLLFLPSIAPQRQLWIIHKSVHLPSSEFTPTPILISSEAFESPPKMPHLAMSLRTRNVPDPLTLNGLPIGFIPDVGSDGGNVQTMVGINGLLAGRGQSYAYGFYDQTNYGTIYNGAKLLANAADIYASGAILEASIMPVGSWGGYTQTDTSQAQAVCKVMKKFTDAGVEVRLRFAHEVNYYVTTGEYAPGNDMGVSAFKTAWAQVSAACKSIAPAVKMWYCPNAANLTVYEQYLPDNFNSTVQMIGVDYYPPSNNLATASNYIQTVKPFHDKYSSSSVPFVIAEAGTHAQGASIEDRIAWLQVLTSDQVKSSLPNLESVTWYNALRKTDILSNGVGGDFRILDPNNATFPNQDALNLFPVVQNAQASMSAVSVATAASATATNAASSSLPSSLRGSGSGGSSGAGESGRKVSFAGLAVTALAAISALAYV</sequence>
<keyword evidence="4 8" id="KW-0378">Hydrolase</keyword>
<keyword evidence="2 9" id="KW-0547">Nucleotide-binding</keyword>
<evidence type="ECO:0000256" key="3">
    <source>
        <dbReference type="ARBA" id="ARBA00022777"/>
    </source>
</evidence>
<keyword evidence="1" id="KW-0808">Transferase</keyword>
<feature type="region of interest" description="Disordered" evidence="10">
    <location>
        <begin position="342"/>
        <end position="364"/>
    </location>
</feature>
<evidence type="ECO:0000259" key="12">
    <source>
        <dbReference type="PROSITE" id="PS51764"/>
    </source>
</evidence>
<comment type="similarity">
    <text evidence="8">Belongs to the glycosyl hydrolase 26 family.</text>
</comment>
<accession>R9P9U5</accession>
<evidence type="ECO:0000256" key="8">
    <source>
        <dbReference type="PROSITE-ProRule" id="PRU01100"/>
    </source>
</evidence>
<dbReference type="GO" id="GO:0005524">
    <property type="term" value="F:ATP binding"/>
    <property type="evidence" value="ECO:0007669"/>
    <property type="project" value="UniProtKB-UniRule"/>
</dbReference>
<evidence type="ECO:0000259" key="11">
    <source>
        <dbReference type="PROSITE" id="PS50011"/>
    </source>
</evidence>
<feature type="compositionally biased region" description="Basic and acidic residues" evidence="10">
    <location>
        <begin position="404"/>
        <end position="415"/>
    </location>
</feature>
<dbReference type="OrthoDB" id="5337378at2759"/>
<dbReference type="InterPro" id="IPR050339">
    <property type="entry name" value="CC_SR_Kinase"/>
</dbReference>
<proteinExistence type="inferred from homology"/>
<feature type="compositionally biased region" description="Basic and acidic residues" evidence="10">
    <location>
        <begin position="567"/>
        <end position="578"/>
    </location>
</feature>
<dbReference type="PROSITE" id="PS00107">
    <property type="entry name" value="PROTEIN_KINASE_ATP"/>
    <property type="match status" value="1"/>
</dbReference>
<feature type="compositionally biased region" description="Low complexity" evidence="10">
    <location>
        <begin position="1387"/>
        <end position="1399"/>
    </location>
</feature>
<feature type="binding site" evidence="9">
    <location>
        <position position="1091"/>
    </location>
    <ligand>
        <name>ATP</name>
        <dbReference type="ChEBI" id="CHEBI:30616"/>
    </ligand>
</feature>
<feature type="region of interest" description="Disordered" evidence="10">
    <location>
        <begin position="167"/>
        <end position="325"/>
    </location>
</feature>
<evidence type="ECO:0000313" key="14">
    <source>
        <dbReference type="Proteomes" id="UP000014071"/>
    </source>
</evidence>
<feature type="region of interest" description="Disordered" evidence="10">
    <location>
        <begin position="1504"/>
        <end position="1524"/>
    </location>
</feature>
<dbReference type="InterPro" id="IPR008271">
    <property type="entry name" value="Ser/Thr_kinase_AS"/>
</dbReference>
<feature type="active site" description="Proton donor" evidence="8">
    <location>
        <position position="1822"/>
    </location>
</feature>
<dbReference type="SMART" id="SM00220">
    <property type="entry name" value="S_TKc"/>
    <property type="match status" value="1"/>
</dbReference>